<gene>
    <name evidence="1" type="ORF">S01H1_18116</name>
</gene>
<organism evidence="1">
    <name type="scientific">marine sediment metagenome</name>
    <dbReference type="NCBI Taxonomy" id="412755"/>
    <lineage>
        <taxon>unclassified sequences</taxon>
        <taxon>metagenomes</taxon>
        <taxon>ecological metagenomes</taxon>
    </lineage>
</organism>
<sequence>MHTTFDADNNTVEHYDNITDYSRRGVELQRTGGRRQYIYEGWLNGELVRIIRR</sequence>
<dbReference type="EMBL" id="BARS01009662">
    <property type="protein sequence ID" value="GAF77814.1"/>
    <property type="molecule type" value="Genomic_DNA"/>
</dbReference>
<comment type="caution">
    <text evidence="1">The sequence shown here is derived from an EMBL/GenBank/DDBJ whole genome shotgun (WGS) entry which is preliminary data.</text>
</comment>
<evidence type="ECO:0000313" key="1">
    <source>
        <dbReference type="EMBL" id="GAF77814.1"/>
    </source>
</evidence>
<protein>
    <submittedName>
        <fullName evidence="1">Uncharacterized protein</fullName>
    </submittedName>
</protein>
<reference evidence="1" key="1">
    <citation type="journal article" date="2014" name="Front. Microbiol.">
        <title>High frequency of phylogenetically diverse reductive dehalogenase-homologous genes in deep subseafloor sedimentary metagenomes.</title>
        <authorList>
            <person name="Kawai M."/>
            <person name="Futagami T."/>
            <person name="Toyoda A."/>
            <person name="Takaki Y."/>
            <person name="Nishi S."/>
            <person name="Hori S."/>
            <person name="Arai W."/>
            <person name="Tsubouchi T."/>
            <person name="Morono Y."/>
            <person name="Uchiyama I."/>
            <person name="Ito T."/>
            <person name="Fujiyama A."/>
            <person name="Inagaki F."/>
            <person name="Takami H."/>
        </authorList>
    </citation>
    <scope>NUCLEOTIDE SEQUENCE</scope>
    <source>
        <strain evidence="1">Expedition CK06-06</strain>
    </source>
</reference>
<dbReference type="AlphaFoldDB" id="X0S9W5"/>
<proteinExistence type="predicted"/>
<accession>X0S9W5</accession>
<name>X0S9W5_9ZZZZ</name>